<evidence type="ECO:0000313" key="2">
    <source>
        <dbReference type="Proteomes" id="UP000054558"/>
    </source>
</evidence>
<dbReference type="PANTHER" id="PTHR35135:SF3">
    <property type="entry name" value="OS05G0517800 PROTEIN"/>
    <property type="match status" value="1"/>
</dbReference>
<dbReference type="EMBL" id="DF238557">
    <property type="protein sequence ID" value="GAQ93522.1"/>
    <property type="molecule type" value="Genomic_DNA"/>
</dbReference>
<protein>
    <submittedName>
        <fullName evidence="1">Uncharacterized protein</fullName>
    </submittedName>
</protein>
<gene>
    <name evidence="1" type="ORF">KFL_016080010</name>
</gene>
<name>A0A1Y1ITV7_KLENI</name>
<organism evidence="1 2">
    <name type="scientific">Klebsormidium nitens</name>
    <name type="common">Green alga</name>
    <name type="synonym">Ulothrix nitens</name>
    <dbReference type="NCBI Taxonomy" id="105231"/>
    <lineage>
        <taxon>Eukaryota</taxon>
        <taxon>Viridiplantae</taxon>
        <taxon>Streptophyta</taxon>
        <taxon>Klebsormidiophyceae</taxon>
        <taxon>Klebsormidiales</taxon>
        <taxon>Klebsormidiaceae</taxon>
        <taxon>Klebsormidium</taxon>
    </lineage>
</organism>
<evidence type="ECO:0000313" key="1">
    <source>
        <dbReference type="EMBL" id="GAQ93522.1"/>
    </source>
</evidence>
<proteinExistence type="predicted"/>
<sequence>MSQSIIRPTIVAPGVFLLPRLRPDGRLVEVDLKPGGVPASLPRLAAIDHGGRFVCLCGDGRACREHDLSFLERAAAGWWAGPMSGDVGGYFQPFIRPHVPFALEVTLGDAAGIIPIDRNGMLGPRLEGLNAQAWRGPRLRVFAVVGTEPDGNAVCSLGLGGRPHCDRCKVVNHEQSLCSHLQLVVEAGSASVRRGAVPSPARGASQRRERVEVLEALRESGERLTVCNDPTCRSLDFAGPCAHAREEWLCPPAAALDMGHSHKAIDTVMSRGGRAVVDSCERWGDSGVAQRDAAKHFCGPRPLESAAPCVRRWVLESREGMLTMAGARYSVTVHRRVCAIQPGRVAACCSLAYDGQEDGIFNFSGTNLISHGLLLRNHFAAALGASHTLGFDANDMAAASLDGPGAPRLDDRVFDSAMRAFNDLAARPIQHACKRPDCSHLYTSEVLAAEAAARERGTPLSRERTEGDADQLETYAFGPDKVITFDGTFFPNASAMRDVRESGLHSITEPGPGAPTVGGGFTPLSVGGLWPTDAPRELIDCEWKYRNGLSELTPSVRAAAMRWCNFRKAPKGCSNAPLTPDEFLAMRAGLPKNVQALVDLVTESAPCTQRNCRACERVPKRPWMGTGL</sequence>
<feature type="non-terminal residue" evidence="1">
    <location>
        <position position="628"/>
    </location>
</feature>
<accession>A0A1Y1ITV7</accession>
<reference evidence="1 2" key="1">
    <citation type="journal article" date="2014" name="Nat. Commun.">
        <title>Klebsormidium flaccidum genome reveals primary factors for plant terrestrial adaptation.</title>
        <authorList>
            <person name="Hori K."/>
            <person name="Maruyama F."/>
            <person name="Fujisawa T."/>
            <person name="Togashi T."/>
            <person name="Yamamoto N."/>
            <person name="Seo M."/>
            <person name="Sato S."/>
            <person name="Yamada T."/>
            <person name="Mori H."/>
            <person name="Tajima N."/>
            <person name="Moriyama T."/>
            <person name="Ikeuchi M."/>
            <person name="Watanabe M."/>
            <person name="Wada H."/>
            <person name="Kobayashi K."/>
            <person name="Saito M."/>
            <person name="Masuda T."/>
            <person name="Sasaki-Sekimoto Y."/>
            <person name="Mashiguchi K."/>
            <person name="Awai K."/>
            <person name="Shimojima M."/>
            <person name="Masuda S."/>
            <person name="Iwai M."/>
            <person name="Nobusawa T."/>
            <person name="Narise T."/>
            <person name="Kondo S."/>
            <person name="Saito H."/>
            <person name="Sato R."/>
            <person name="Murakawa M."/>
            <person name="Ihara Y."/>
            <person name="Oshima-Yamada Y."/>
            <person name="Ohtaka K."/>
            <person name="Satoh M."/>
            <person name="Sonobe K."/>
            <person name="Ishii M."/>
            <person name="Ohtani R."/>
            <person name="Kanamori-Sato M."/>
            <person name="Honoki R."/>
            <person name="Miyazaki D."/>
            <person name="Mochizuki H."/>
            <person name="Umetsu J."/>
            <person name="Higashi K."/>
            <person name="Shibata D."/>
            <person name="Kamiya Y."/>
            <person name="Sato N."/>
            <person name="Nakamura Y."/>
            <person name="Tabata S."/>
            <person name="Ida S."/>
            <person name="Kurokawa K."/>
            <person name="Ohta H."/>
        </authorList>
    </citation>
    <scope>NUCLEOTIDE SEQUENCE [LARGE SCALE GENOMIC DNA]</scope>
    <source>
        <strain evidence="1 2">NIES-2285</strain>
    </source>
</reference>
<dbReference type="PANTHER" id="PTHR35135">
    <property type="entry name" value="OS05G0517800 PROTEIN"/>
    <property type="match status" value="1"/>
</dbReference>
<dbReference type="AlphaFoldDB" id="A0A1Y1ITV7"/>
<keyword evidence="2" id="KW-1185">Reference proteome</keyword>
<dbReference type="Proteomes" id="UP000054558">
    <property type="component" value="Unassembled WGS sequence"/>
</dbReference>